<dbReference type="Ensembl" id="ENSOKIT00005057696.1">
    <property type="protein sequence ID" value="ENSOKIP00005054405.1"/>
    <property type="gene ID" value="ENSOKIG00005023217.1"/>
</dbReference>
<sequence length="132" mass="14728">MHHALPHHSTHSFTDRHIYSCTGTCLTCSSVFEDKVLILKLSPVDGLAPSAIVVGEVSSLTHELWDDTVETAAFEAKAFLMCAQAEEVLYGRCQGRGVVDFKGCCFYLTGMKNCRLEKLNWLNLSSFTYDLF</sequence>
<keyword evidence="2" id="KW-1185">Reference proteome</keyword>
<protein>
    <submittedName>
        <fullName evidence="1">Uncharacterized protein</fullName>
    </submittedName>
</protein>
<reference evidence="1" key="1">
    <citation type="submission" date="2025-08" db="UniProtKB">
        <authorList>
            <consortium name="Ensembl"/>
        </authorList>
    </citation>
    <scope>IDENTIFICATION</scope>
</reference>
<name>A0A8C7H9Z7_ONCKI</name>
<evidence type="ECO:0000313" key="1">
    <source>
        <dbReference type="Ensembl" id="ENSOKIP00005054405.1"/>
    </source>
</evidence>
<dbReference type="AlphaFoldDB" id="A0A8C7H9Z7"/>
<evidence type="ECO:0000313" key="2">
    <source>
        <dbReference type="Proteomes" id="UP000694557"/>
    </source>
</evidence>
<proteinExistence type="predicted"/>
<accession>A0A8C7H9Z7</accession>
<reference evidence="1" key="2">
    <citation type="submission" date="2025-09" db="UniProtKB">
        <authorList>
            <consortium name="Ensembl"/>
        </authorList>
    </citation>
    <scope>IDENTIFICATION</scope>
</reference>
<dbReference type="GeneTree" id="ENSGT00940000177851"/>
<dbReference type="Proteomes" id="UP000694557">
    <property type="component" value="Unassembled WGS sequence"/>
</dbReference>
<organism evidence="1 2">
    <name type="scientific">Oncorhynchus kisutch</name>
    <name type="common">Coho salmon</name>
    <name type="synonym">Salmo kisutch</name>
    <dbReference type="NCBI Taxonomy" id="8019"/>
    <lineage>
        <taxon>Eukaryota</taxon>
        <taxon>Metazoa</taxon>
        <taxon>Chordata</taxon>
        <taxon>Craniata</taxon>
        <taxon>Vertebrata</taxon>
        <taxon>Euteleostomi</taxon>
        <taxon>Actinopterygii</taxon>
        <taxon>Neopterygii</taxon>
        <taxon>Teleostei</taxon>
        <taxon>Protacanthopterygii</taxon>
        <taxon>Salmoniformes</taxon>
        <taxon>Salmonidae</taxon>
        <taxon>Salmoninae</taxon>
        <taxon>Oncorhynchus</taxon>
    </lineage>
</organism>